<organism evidence="3 4">
    <name type="scientific">Helicobacter fennelliae</name>
    <dbReference type="NCBI Taxonomy" id="215"/>
    <lineage>
        <taxon>Bacteria</taxon>
        <taxon>Pseudomonadati</taxon>
        <taxon>Campylobacterota</taxon>
        <taxon>Epsilonproteobacteria</taxon>
        <taxon>Campylobacterales</taxon>
        <taxon>Helicobacteraceae</taxon>
        <taxon>Helicobacter</taxon>
    </lineage>
</organism>
<dbReference type="InterPro" id="IPR011008">
    <property type="entry name" value="Dimeric_a/b-barrel"/>
</dbReference>
<dbReference type="SUPFAM" id="SSF54909">
    <property type="entry name" value="Dimeric alpha+beta barrel"/>
    <property type="match status" value="1"/>
</dbReference>
<protein>
    <submittedName>
        <fullName evidence="3">YCII-related protein</fullName>
    </submittedName>
</protein>
<accession>A0A2X3BE93</accession>
<evidence type="ECO:0000313" key="4">
    <source>
        <dbReference type="Proteomes" id="UP000250166"/>
    </source>
</evidence>
<sequence length="100" mass="11693">MQHLFIIEVKYQTSLEVVESHLANHRSFLQEWYKKGVLLASGPQNPKVGGMIIGRFESLDKAKEFTKQDPFYTHNIATYHFTEFDPVLHDECINNFLNHN</sequence>
<dbReference type="InterPro" id="IPR005545">
    <property type="entry name" value="YCII"/>
</dbReference>
<dbReference type="RefSeq" id="WP_023947200.1">
    <property type="nucleotide sequence ID" value="NZ_UAWL01000006.1"/>
</dbReference>
<dbReference type="EMBL" id="UAWL01000006">
    <property type="protein sequence ID" value="SQB97686.1"/>
    <property type="molecule type" value="Genomic_DNA"/>
</dbReference>
<dbReference type="Gene3D" id="3.30.70.1060">
    <property type="entry name" value="Dimeric alpha+beta barrel"/>
    <property type="match status" value="1"/>
</dbReference>
<feature type="domain" description="YCII-related" evidence="2">
    <location>
        <begin position="6"/>
        <end position="84"/>
    </location>
</feature>
<dbReference type="AlphaFoldDB" id="A0A2X3BE93"/>
<dbReference type="Proteomes" id="UP000250166">
    <property type="component" value="Unassembled WGS sequence"/>
</dbReference>
<proteinExistence type="inferred from homology"/>
<dbReference type="PANTHER" id="PTHR37828:SF1">
    <property type="entry name" value="YCII-RELATED DOMAIN-CONTAINING PROTEIN"/>
    <property type="match status" value="1"/>
</dbReference>
<evidence type="ECO:0000313" key="3">
    <source>
        <dbReference type="EMBL" id="SQB97686.1"/>
    </source>
</evidence>
<comment type="similarity">
    <text evidence="1">Belongs to the YciI family.</text>
</comment>
<name>A0A2X3BE93_9HELI</name>
<evidence type="ECO:0000256" key="1">
    <source>
        <dbReference type="ARBA" id="ARBA00007689"/>
    </source>
</evidence>
<evidence type="ECO:0000259" key="2">
    <source>
        <dbReference type="Pfam" id="PF03795"/>
    </source>
</evidence>
<gene>
    <name evidence="3" type="ORF">NCTC13102_00318</name>
</gene>
<reference evidence="3 4" key="1">
    <citation type="submission" date="2018-06" db="EMBL/GenBank/DDBJ databases">
        <authorList>
            <consortium name="Pathogen Informatics"/>
            <person name="Doyle S."/>
        </authorList>
    </citation>
    <scope>NUCLEOTIDE SEQUENCE [LARGE SCALE GENOMIC DNA]</scope>
    <source>
        <strain evidence="3 4">NCTC13102</strain>
    </source>
</reference>
<dbReference type="PANTHER" id="PTHR37828">
    <property type="entry name" value="GSR2449 PROTEIN"/>
    <property type="match status" value="1"/>
</dbReference>
<dbReference type="Pfam" id="PF03795">
    <property type="entry name" value="YCII"/>
    <property type="match status" value="1"/>
</dbReference>